<proteinExistence type="predicted"/>
<dbReference type="AlphaFoldDB" id="A0A6A5SNV4"/>
<gene>
    <name evidence="2" type="ORF">EJ02DRAFT_175634</name>
</gene>
<feature type="region of interest" description="Disordered" evidence="1">
    <location>
        <begin position="1"/>
        <end position="69"/>
    </location>
</feature>
<organism evidence="2 3">
    <name type="scientific">Clathrospora elynae</name>
    <dbReference type="NCBI Taxonomy" id="706981"/>
    <lineage>
        <taxon>Eukaryota</taxon>
        <taxon>Fungi</taxon>
        <taxon>Dikarya</taxon>
        <taxon>Ascomycota</taxon>
        <taxon>Pezizomycotina</taxon>
        <taxon>Dothideomycetes</taxon>
        <taxon>Pleosporomycetidae</taxon>
        <taxon>Pleosporales</taxon>
        <taxon>Diademaceae</taxon>
        <taxon>Clathrospora</taxon>
    </lineage>
</organism>
<feature type="compositionally biased region" description="Low complexity" evidence="1">
    <location>
        <begin position="49"/>
        <end position="62"/>
    </location>
</feature>
<name>A0A6A5SNV4_9PLEO</name>
<protein>
    <submittedName>
        <fullName evidence="2">Uncharacterized protein</fullName>
    </submittedName>
</protein>
<evidence type="ECO:0000313" key="3">
    <source>
        <dbReference type="Proteomes" id="UP000800038"/>
    </source>
</evidence>
<keyword evidence="3" id="KW-1185">Reference proteome</keyword>
<dbReference type="EMBL" id="ML976036">
    <property type="protein sequence ID" value="KAF1942305.1"/>
    <property type="molecule type" value="Genomic_DNA"/>
</dbReference>
<accession>A0A6A5SNV4</accession>
<dbReference type="OrthoDB" id="3687409at2759"/>
<feature type="compositionally biased region" description="Low complexity" evidence="1">
    <location>
        <begin position="1"/>
        <end position="28"/>
    </location>
</feature>
<sequence>MSLRSTSSTVSHTSSSSSSTSMASATATHQLAHPFLTPGRASTISSWTSSLPGRNSSSPSSSKLDAQSREAAIEAYQQLKMAMFSKAGTSNIPSTG</sequence>
<evidence type="ECO:0000313" key="2">
    <source>
        <dbReference type="EMBL" id="KAF1942305.1"/>
    </source>
</evidence>
<dbReference type="Proteomes" id="UP000800038">
    <property type="component" value="Unassembled WGS sequence"/>
</dbReference>
<evidence type="ECO:0000256" key="1">
    <source>
        <dbReference type="SAM" id="MobiDB-lite"/>
    </source>
</evidence>
<reference evidence="2" key="1">
    <citation type="journal article" date="2020" name="Stud. Mycol.">
        <title>101 Dothideomycetes genomes: a test case for predicting lifestyles and emergence of pathogens.</title>
        <authorList>
            <person name="Haridas S."/>
            <person name="Albert R."/>
            <person name="Binder M."/>
            <person name="Bloem J."/>
            <person name="Labutti K."/>
            <person name="Salamov A."/>
            <person name="Andreopoulos B."/>
            <person name="Baker S."/>
            <person name="Barry K."/>
            <person name="Bills G."/>
            <person name="Bluhm B."/>
            <person name="Cannon C."/>
            <person name="Castanera R."/>
            <person name="Culley D."/>
            <person name="Daum C."/>
            <person name="Ezra D."/>
            <person name="Gonzalez J."/>
            <person name="Henrissat B."/>
            <person name="Kuo A."/>
            <person name="Liang C."/>
            <person name="Lipzen A."/>
            <person name="Lutzoni F."/>
            <person name="Magnuson J."/>
            <person name="Mondo S."/>
            <person name="Nolan M."/>
            <person name="Ohm R."/>
            <person name="Pangilinan J."/>
            <person name="Park H.-J."/>
            <person name="Ramirez L."/>
            <person name="Alfaro M."/>
            <person name="Sun H."/>
            <person name="Tritt A."/>
            <person name="Yoshinaga Y."/>
            <person name="Zwiers L.-H."/>
            <person name="Turgeon B."/>
            <person name="Goodwin S."/>
            <person name="Spatafora J."/>
            <person name="Crous P."/>
            <person name="Grigoriev I."/>
        </authorList>
    </citation>
    <scope>NUCLEOTIDE SEQUENCE</scope>
    <source>
        <strain evidence="2">CBS 161.51</strain>
    </source>
</reference>